<dbReference type="Pfam" id="PF00198">
    <property type="entry name" value="2-oxoacid_dh"/>
    <property type="match status" value="1"/>
</dbReference>
<dbReference type="Pfam" id="PF02817">
    <property type="entry name" value="E3_binding"/>
    <property type="match status" value="1"/>
</dbReference>
<keyword evidence="7 11" id="KW-0808">Transferase</keyword>
<name>A0ABY4KJR2_9PSED</name>
<evidence type="ECO:0000256" key="3">
    <source>
        <dbReference type="ARBA" id="ARBA00007317"/>
    </source>
</evidence>
<dbReference type="Gene3D" id="4.10.320.10">
    <property type="entry name" value="E3-binding domain"/>
    <property type="match status" value="1"/>
</dbReference>
<comment type="function">
    <text evidence="1 11">E2 component of the 2-oxoglutarate dehydrogenase (OGDH) complex which catalyzes the second step in the conversion of 2-oxoglutarate to succinyl-CoA and CO(2).</text>
</comment>
<dbReference type="PROSITE" id="PS50968">
    <property type="entry name" value="BIOTINYL_LIPOYL"/>
    <property type="match status" value="1"/>
</dbReference>
<dbReference type="EC" id="2.3.1.61" evidence="4 11"/>
<dbReference type="SUPFAM" id="SSF51230">
    <property type="entry name" value="Single hybrid motif"/>
    <property type="match status" value="1"/>
</dbReference>
<dbReference type="SUPFAM" id="SSF52777">
    <property type="entry name" value="CoA-dependent acyltransferases"/>
    <property type="match status" value="1"/>
</dbReference>
<dbReference type="Proteomes" id="UP000831189">
    <property type="component" value="Chromosome"/>
</dbReference>
<evidence type="ECO:0000256" key="8">
    <source>
        <dbReference type="ARBA" id="ARBA00022823"/>
    </source>
</evidence>
<evidence type="ECO:0000256" key="11">
    <source>
        <dbReference type="RuleBase" id="RU361138"/>
    </source>
</evidence>
<dbReference type="PROSITE" id="PS00189">
    <property type="entry name" value="LIPOYL"/>
    <property type="match status" value="1"/>
</dbReference>
<gene>
    <name evidence="14" type="primary">odhB</name>
    <name evidence="14" type="ORF">M0M42_11555</name>
</gene>
<evidence type="ECO:0000256" key="10">
    <source>
        <dbReference type="ARBA" id="ARBA00052761"/>
    </source>
</evidence>
<dbReference type="InterPro" id="IPR006255">
    <property type="entry name" value="SucB"/>
</dbReference>
<dbReference type="PANTHER" id="PTHR43416:SF5">
    <property type="entry name" value="DIHYDROLIPOYLLYSINE-RESIDUE SUCCINYLTRANSFERASE COMPONENT OF 2-OXOGLUTARATE DEHYDROGENASE COMPLEX, MITOCHONDRIAL"/>
    <property type="match status" value="1"/>
</dbReference>
<evidence type="ECO:0000256" key="5">
    <source>
        <dbReference type="ARBA" id="ARBA00019511"/>
    </source>
</evidence>
<dbReference type="InterPro" id="IPR001078">
    <property type="entry name" value="2-oxoacid_DH_actylTfrase"/>
</dbReference>
<evidence type="ECO:0000313" key="14">
    <source>
        <dbReference type="EMBL" id="UPQ81081.1"/>
    </source>
</evidence>
<dbReference type="NCBIfam" id="NF004309">
    <property type="entry name" value="PRK05704.1"/>
    <property type="match status" value="1"/>
</dbReference>
<keyword evidence="8 11" id="KW-0450">Lipoyl</keyword>
<dbReference type="InterPro" id="IPR000089">
    <property type="entry name" value="Biotin_lipoyl"/>
</dbReference>
<accession>A0ABY4KJR2</accession>
<feature type="domain" description="Lipoyl-binding" evidence="12">
    <location>
        <begin position="2"/>
        <end position="77"/>
    </location>
</feature>
<reference evidence="14 15" key="1">
    <citation type="submission" date="2022-04" db="EMBL/GenBank/DDBJ databases">
        <title>Pseudomonas knackmussii B09-2.</title>
        <authorList>
            <person name="Deng Y."/>
        </authorList>
    </citation>
    <scope>NUCLEOTIDE SEQUENCE [LARGE SCALE GENOMIC DNA]</scope>
    <source>
        <strain evidence="14 15">B09-2</strain>
    </source>
</reference>
<dbReference type="InterPro" id="IPR003016">
    <property type="entry name" value="2-oxoA_DH_lipoyl-BS"/>
</dbReference>
<dbReference type="InterPro" id="IPR050537">
    <property type="entry name" value="2-oxoacid_dehydrogenase"/>
</dbReference>
<dbReference type="CDD" id="cd06849">
    <property type="entry name" value="lipoyl_domain"/>
    <property type="match status" value="1"/>
</dbReference>
<dbReference type="PROSITE" id="PS51826">
    <property type="entry name" value="PSBD"/>
    <property type="match status" value="1"/>
</dbReference>
<comment type="pathway">
    <text evidence="2 11">Amino-acid degradation; L-lysine degradation via saccharopine pathway; glutaryl-CoA from L-lysine: step 6/6.</text>
</comment>
<comment type="catalytic activity">
    <reaction evidence="10 11">
        <text>N(6)-[(R)-dihydrolipoyl]-L-lysyl-[protein] + succinyl-CoA = N(6)-[(R)-S(8)-succinyldihydrolipoyl]-L-lysyl-[protein] + CoA</text>
        <dbReference type="Rhea" id="RHEA:15213"/>
        <dbReference type="Rhea" id="RHEA-COMP:10475"/>
        <dbReference type="Rhea" id="RHEA-COMP:20092"/>
        <dbReference type="ChEBI" id="CHEBI:57287"/>
        <dbReference type="ChEBI" id="CHEBI:57292"/>
        <dbReference type="ChEBI" id="CHEBI:83100"/>
        <dbReference type="ChEBI" id="CHEBI:83120"/>
        <dbReference type="EC" id="2.3.1.61"/>
    </reaction>
</comment>
<comment type="cofactor">
    <cofactor evidence="11">
        <name>(R)-lipoate</name>
        <dbReference type="ChEBI" id="CHEBI:83088"/>
    </cofactor>
    <text evidence="11">Binds 1 lipoyl cofactor covalently.</text>
</comment>
<dbReference type="PANTHER" id="PTHR43416">
    <property type="entry name" value="DIHYDROLIPOYLLYSINE-RESIDUE SUCCINYLTRANSFERASE COMPONENT OF 2-OXOGLUTARATE DEHYDROGENASE COMPLEX, MITOCHONDRIAL-RELATED"/>
    <property type="match status" value="1"/>
</dbReference>
<dbReference type="EMBL" id="CP096208">
    <property type="protein sequence ID" value="UPQ81081.1"/>
    <property type="molecule type" value="Genomic_DNA"/>
</dbReference>
<comment type="similarity">
    <text evidence="3 11">Belongs to the 2-oxoacid dehydrogenase family.</text>
</comment>
<evidence type="ECO:0000256" key="7">
    <source>
        <dbReference type="ARBA" id="ARBA00022679"/>
    </source>
</evidence>
<dbReference type="Pfam" id="PF00364">
    <property type="entry name" value="Biotin_lipoyl"/>
    <property type="match status" value="1"/>
</dbReference>
<keyword evidence="9 11" id="KW-0012">Acyltransferase</keyword>
<protein>
    <recommendedName>
        <fullName evidence="5 11">Dihydrolipoyllysine-residue succinyltransferase component of 2-oxoglutarate dehydrogenase complex</fullName>
        <ecNumber evidence="4 11">2.3.1.61</ecNumber>
    </recommendedName>
    <alternativeName>
        <fullName evidence="11">2-oxoglutarate dehydrogenase complex component E2</fullName>
    </alternativeName>
</protein>
<evidence type="ECO:0000256" key="4">
    <source>
        <dbReference type="ARBA" id="ARBA00012945"/>
    </source>
</evidence>
<evidence type="ECO:0000256" key="6">
    <source>
        <dbReference type="ARBA" id="ARBA00022532"/>
    </source>
</evidence>
<proteinExistence type="inferred from homology"/>
<evidence type="ECO:0000259" key="12">
    <source>
        <dbReference type="PROSITE" id="PS50968"/>
    </source>
</evidence>
<evidence type="ECO:0000256" key="2">
    <source>
        <dbReference type="ARBA" id="ARBA00005145"/>
    </source>
</evidence>
<keyword evidence="15" id="KW-1185">Reference proteome</keyword>
<dbReference type="Gene3D" id="3.30.559.10">
    <property type="entry name" value="Chloramphenicol acetyltransferase-like domain"/>
    <property type="match status" value="1"/>
</dbReference>
<dbReference type="Gene3D" id="2.40.50.100">
    <property type="match status" value="1"/>
</dbReference>
<evidence type="ECO:0000259" key="13">
    <source>
        <dbReference type="PROSITE" id="PS51826"/>
    </source>
</evidence>
<dbReference type="NCBIfam" id="TIGR01347">
    <property type="entry name" value="sucB"/>
    <property type="match status" value="1"/>
</dbReference>
<sequence length="407" mass="42937">MAIEIKAPQFPESVADGTVATWHKQPGEAVKRDELIVDIETDKVVMEVLAEADGVLTEIVKNEGDTVLSGELLGKLEAGGTASASAPAAAPAETTAAAAAAPAATSGEDAILAPAARKLAEENGIDPNSVKGTGKDGRVTKEDLVAAIEAKKSAPAAAKPAATAAAPVVTAAGDRTEKRVPMTRLRAKVAERLVEAQSNMAMLTTFNEVDMTEIMALRSKYKDLFEKTHNGVRLGFMSFFVKASVEALKRFPAVNASIDGTDIVYHGYQDIGVAVSSDRGLVVPVLRNAELMNLAEVESGIATFGKKARDGKLSIDEMTGGTFTITNGGTFGSMMSTPIVNPPQAAILGMHNIIQRPMAVNGQVVIRPMMYLALSYDHRLIDGKEAVSFLVTIKNLLEDPARLLLDI</sequence>
<evidence type="ECO:0000313" key="15">
    <source>
        <dbReference type="Proteomes" id="UP000831189"/>
    </source>
</evidence>
<keyword evidence="6 11" id="KW-0816">Tricarboxylic acid cycle</keyword>
<dbReference type="GO" id="GO:0004149">
    <property type="term" value="F:dihydrolipoyllysine-residue succinyltransferase activity"/>
    <property type="evidence" value="ECO:0007669"/>
    <property type="project" value="UniProtKB-EC"/>
</dbReference>
<evidence type="ECO:0000256" key="1">
    <source>
        <dbReference type="ARBA" id="ARBA00004052"/>
    </source>
</evidence>
<evidence type="ECO:0000256" key="9">
    <source>
        <dbReference type="ARBA" id="ARBA00023315"/>
    </source>
</evidence>
<dbReference type="SUPFAM" id="SSF47005">
    <property type="entry name" value="Peripheral subunit-binding domain of 2-oxo acid dehydrogenase complex"/>
    <property type="match status" value="1"/>
</dbReference>
<dbReference type="InterPro" id="IPR036625">
    <property type="entry name" value="E3-bd_dom_sf"/>
</dbReference>
<organism evidence="14 15">
    <name type="scientific">Pseudomonas knackmussii</name>
    <dbReference type="NCBI Taxonomy" id="65741"/>
    <lineage>
        <taxon>Bacteria</taxon>
        <taxon>Pseudomonadati</taxon>
        <taxon>Pseudomonadota</taxon>
        <taxon>Gammaproteobacteria</taxon>
        <taxon>Pseudomonadales</taxon>
        <taxon>Pseudomonadaceae</taxon>
        <taxon>Pseudomonas</taxon>
    </lineage>
</organism>
<dbReference type="InterPro" id="IPR011053">
    <property type="entry name" value="Single_hybrid_motif"/>
</dbReference>
<feature type="domain" description="Peripheral subunit-binding (PSBD)" evidence="13">
    <location>
        <begin position="111"/>
        <end position="148"/>
    </location>
</feature>
<dbReference type="InterPro" id="IPR004167">
    <property type="entry name" value="PSBD"/>
</dbReference>
<dbReference type="InterPro" id="IPR023213">
    <property type="entry name" value="CAT-like_dom_sf"/>
</dbReference>